<keyword evidence="2" id="KW-1185">Reference proteome</keyword>
<evidence type="ECO:0000313" key="2">
    <source>
        <dbReference type="Proteomes" id="UP001062846"/>
    </source>
</evidence>
<sequence>MILDTKAKYKAFLLDADLSSNIAFVKIMSPRQHKVAKLAKLDYLAPESMLTVAVGCDAQRDLHSAEVAYYLCLLGAAFSRSSVANKSENAQSHTWSSGRVIKAEFNGIGPVIGGPLVHPAEGVVGVIHYGNHHGIEATPIDDVLKYL</sequence>
<organism evidence="1 2">
    <name type="scientific">Rhododendron molle</name>
    <name type="common">Chinese azalea</name>
    <name type="synonym">Azalea mollis</name>
    <dbReference type="NCBI Taxonomy" id="49168"/>
    <lineage>
        <taxon>Eukaryota</taxon>
        <taxon>Viridiplantae</taxon>
        <taxon>Streptophyta</taxon>
        <taxon>Embryophyta</taxon>
        <taxon>Tracheophyta</taxon>
        <taxon>Spermatophyta</taxon>
        <taxon>Magnoliopsida</taxon>
        <taxon>eudicotyledons</taxon>
        <taxon>Gunneridae</taxon>
        <taxon>Pentapetalae</taxon>
        <taxon>asterids</taxon>
        <taxon>Ericales</taxon>
        <taxon>Ericaceae</taxon>
        <taxon>Ericoideae</taxon>
        <taxon>Rhodoreae</taxon>
        <taxon>Rhododendron</taxon>
    </lineage>
</organism>
<comment type="caution">
    <text evidence="1">The sequence shown here is derived from an EMBL/GenBank/DDBJ whole genome shotgun (WGS) entry which is preliminary data.</text>
</comment>
<protein>
    <submittedName>
        <fullName evidence="1">Uncharacterized protein</fullName>
    </submittedName>
</protein>
<name>A0ACC0PK14_RHOML</name>
<gene>
    <name evidence="1" type="ORF">RHMOL_Rhmol03G0263700</name>
</gene>
<evidence type="ECO:0000313" key="1">
    <source>
        <dbReference type="EMBL" id="KAI8565499.1"/>
    </source>
</evidence>
<dbReference type="Proteomes" id="UP001062846">
    <property type="component" value="Chromosome 3"/>
</dbReference>
<reference evidence="1" key="1">
    <citation type="submission" date="2022-02" db="EMBL/GenBank/DDBJ databases">
        <title>Plant Genome Project.</title>
        <authorList>
            <person name="Zhang R.-G."/>
        </authorList>
    </citation>
    <scope>NUCLEOTIDE SEQUENCE</scope>
    <source>
        <strain evidence="1">AT1</strain>
    </source>
</reference>
<proteinExistence type="predicted"/>
<dbReference type="EMBL" id="CM046390">
    <property type="protein sequence ID" value="KAI8565499.1"/>
    <property type="molecule type" value="Genomic_DNA"/>
</dbReference>
<accession>A0ACC0PK14</accession>